<reference evidence="1" key="1">
    <citation type="submission" date="2021-01" db="EMBL/GenBank/DDBJ databases">
        <authorList>
            <consortium name="Genoscope - CEA"/>
            <person name="William W."/>
        </authorList>
    </citation>
    <scope>NUCLEOTIDE SEQUENCE</scope>
</reference>
<organism evidence="1 2">
    <name type="scientific">Paramecium sonneborni</name>
    <dbReference type="NCBI Taxonomy" id="65129"/>
    <lineage>
        <taxon>Eukaryota</taxon>
        <taxon>Sar</taxon>
        <taxon>Alveolata</taxon>
        <taxon>Ciliophora</taxon>
        <taxon>Intramacronucleata</taxon>
        <taxon>Oligohymenophorea</taxon>
        <taxon>Peniculida</taxon>
        <taxon>Parameciidae</taxon>
        <taxon>Paramecium</taxon>
    </lineage>
</organism>
<protein>
    <submittedName>
        <fullName evidence="1">Uncharacterized protein</fullName>
    </submittedName>
</protein>
<keyword evidence="2" id="KW-1185">Reference proteome</keyword>
<sequence length="65" mass="8086">MMNQMKINIINQNKKMKKKIKFLVNQQKVEQLEKKNILIFQRFILKAQFNVLNLFWELYLIQHHI</sequence>
<dbReference type="Proteomes" id="UP000692954">
    <property type="component" value="Unassembled WGS sequence"/>
</dbReference>
<evidence type="ECO:0000313" key="1">
    <source>
        <dbReference type="EMBL" id="CAD8102489.1"/>
    </source>
</evidence>
<accession>A0A8S1PHS4</accession>
<comment type="caution">
    <text evidence="1">The sequence shown here is derived from an EMBL/GenBank/DDBJ whole genome shotgun (WGS) entry which is preliminary data.</text>
</comment>
<evidence type="ECO:0000313" key="2">
    <source>
        <dbReference type="Proteomes" id="UP000692954"/>
    </source>
</evidence>
<gene>
    <name evidence="1" type="ORF">PSON_ATCC_30995.1.T0780043</name>
</gene>
<dbReference type="AlphaFoldDB" id="A0A8S1PHS4"/>
<proteinExistence type="predicted"/>
<dbReference type="EMBL" id="CAJJDN010000078">
    <property type="protein sequence ID" value="CAD8102489.1"/>
    <property type="molecule type" value="Genomic_DNA"/>
</dbReference>
<name>A0A8S1PHS4_9CILI</name>